<evidence type="ECO:0000259" key="4">
    <source>
        <dbReference type="PROSITE" id="PS50883"/>
    </source>
</evidence>
<keyword evidence="7" id="KW-1185">Reference proteome</keyword>
<dbReference type="PANTHER" id="PTHR44757">
    <property type="entry name" value="DIGUANYLATE CYCLASE DGCP"/>
    <property type="match status" value="1"/>
</dbReference>
<feature type="domain" description="GGDEF" evidence="5">
    <location>
        <begin position="300"/>
        <end position="436"/>
    </location>
</feature>
<dbReference type="PROSITE" id="PS50113">
    <property type="entry name" value="PAC"/>
    <property type="match status" value="1"/>
</dbReference>
<comment type="caution">
    <text evidence="6">The sequence shown here is derived from an EMBL/GenBank/DDBJ whole genome shotgun (WGS) entry which is preliminary data.</text>
</comment>
<dbReference type="InterPro" id="IPR052155">
    <property type="entry name" value="Biofilm_reg_signaling"/>
</dbReference>
<feature type="compositionally biased region" description="Low complexity" evidence="1">
    <location>
        <begin position="1"/>
        <end position="17"/>
    </location>
</feature>
<dbReference type="InterPro" id="IPR000160">
    <property type="entry name" value="GGDEF_dom"/>
</dbReference>
<dbReference type="CDD" id="cd01949">
    <property type="entry name" value="GGDEF"/>
    <property type="match status" value="1"/>
</dbReference>
<dbReference type="OrthoDB" id="7251575at2"/>
<gene>
    <name evidence="6" type="ORF">ROR02_01670</name>
</gene>
<dbReference type="InterPro" id="IPR043128">
    <property type="entry name" value="Rev_trsase/Diguanyl_cyclase"/>
</dbReference>
<dbReference type="SUPFAM" id="SSF55073">
    <property type="entry name" value="Nucleotide cyclase"/>
    <property type="match status" value="1"/>
</dbReference>
<dbReference type="NCBIfam" id="TIGR00254">
    <property type="entry name" value="GGDEF"/>
    <property type="match status" value="1"/>
</dbReference>
<reference evidence="6 7" key="1">
    <citation type="submission" date="2019-07" db="EMBL/GenBank/DDBJ databases">
        <title>Whole genome shotgun sequence of Rhodospirillum oryzae NBRC 107573.</title>
        <authorList>
            <person name="Hosoyama A."/>
            <person name="Uohara A."/>
            <person name="Ohji S."/>
            <person name="Ichikawa N."/>
        </authorList>
    </citation>
    <scope>NUCLEOTIDE SEQUENCE [LARGE SCALE GENOMIC DNA]</scope>
    <source>
        <strain evidence="6 7">NBRC 107573</strain>
    </source>
</reference>
<evidence type="ECO:0000313" key="7">
    <source>
        <dbReference type="Proteomes" id="UP000321567"/>
    </source>
</evidence>
<dbReference type="PROSITE" id="PS50887">
    <property type="entry name" value="GGDEF"/>
    <property type="match status" value="1"/>
</dbReference>
<dbReference type="SMART" id="SM00086">
    <property type="entry name" value="PAC"/>
    <property type="match status" value="1"/>
</dbReference>
<dbReference type="Gene3D" id="3.30.450.20">
    <property type="entry name" value="PAS domain"/>
    <property type="match status" value="2"/>
</dbReference>
<dbReference type="SMART" id="SM00267">
    <property type="entry name" value="GGDEF"/>
    <property type="match status" value="1"/>
</dbReference>
<dbReference type="Gene3D" id="3.20.20.450">
    <property type="entry name" value="EAL domain"/>
    <property type="match status" value="1"/>
</dbReference>
<proteinExistence type="predicted"/>
<dbReference type="InterPro" id="IPR000014">
    <property type="entry name" value="PAS"/>
</dbReference>
<dbReference type="PROSITE" id="PS50112">
    <property type="entry name" value="PAS"/>
    <property type="match status" value="1"/>
</dbReference>
<dbReference type="SMART" id="SM00052">
    <property type="entry name" value="EAL"/>
    <property type="match status" value="1"/>
</dbReference>
<evidence type="ECO:0000259" key="5">
    <source>
        <dbReference type="PROSITE" id="PS50887"/>
    </source>
</evidence>
<dbReference type="RefSeq" id="WP_147162110.1">
    <property type="nucleotide sequence ID" value="NZ_BJZO01000003.1"/>
</dbReference>
<protein>
    <submittedName>
        <fullName evidence="6">GGDEF domain-containing protein</fullName>
    </submittedName>
</protein>
<feature type="domain" description="PAC" evidence="3">
    <location>
        <begin position="216"/>
        <end position="268"/>
    </location>
</feature>
<dbReference type="Pfam" id="PF00563">
    <property type="entry name" value="EAL"/>
    <property type="match status" value="1"/>
</dbReference>
<dbReference type="EMBL" id="BJZO01000003">
    <property type="protein sequence ID" value="GEO80036.1"/>
    <property type="molecule type" value="Genomic_DNA"/>
</dbReference>
<feature type="domain" description="PAS" evidence="2">
    <location>
        <begin position="143"/>
        <end position="189"/>
    </location>
</feature>
<evidence type="ECO:0000256" key="1">
    <source>
        <dbReference type="SAM" id="MobiDB-lite"/>
    </source>
</evidence>
<organism evidence="6 7">
    <name type="scientific">Pararhodospirillum oryzae</name>
    <dbReference type="NCBI Taxonomy" id="478448"/>
    <lineage>
        <taxon>Bacteria</taxon>
        <taxon>Pseudomonadati</taxon>
        <taxon>Pseudomonadota</taxon>
        <taxon>Alphaproteobacteria</taxon>
        <taxon>Rhodospirillales</taxon>
        <taxon>Rhodospirillaceae</taxon>
        <taxon>Pararhodospirillum</taxon>
    </lineage>
</organism>
<evidence type="ECO:0000313" key="6">
    <source>
        <dbReference type="EMBL" id="GEO80036.1"/>
    </source>
</evidence>
<dbReference type="CDD" id="cd01948">
    <property type="entry name" value="EAL"/>
    <property type="match status" value="1"/>
</dbReference>
<dbReference type="InterPro" id="IPR035965">
    <property type="entry name" value="PAS-like_dom_sf"/>
</dbReference>
<dbReference type="CDD" id="cd00130">
    <property type="entry name" value="PAS"/>
    <property type="match status" value="2"/>
</dbReference>
<name>A0A512H3J6_9PROT</name>
<feature type="region of interest" description="Disordered" evidence="1">
    <location>
        <begin position="1"/>
        <end position="33"/>
    </location>
</feature>
<dbReference type="NCBIfam" id="TIGR00229">
    <property type="entry name" value="sensory_box"/>
    <property type="match status" value="1"/>
</dbReference>
<dbReference type="InterPro" id="IPR001610">
    <property type="entry name" value="PAC"/>
</dbReference>
<dbReference type="Pfam" id="PF00990">
    <property type="entry name" value="GGDEF"/>
    <property type="match status" value="1"/>
</dbReference>
<dbReference type="PROSITE" id="PS50883">
    <property type="entry name" value="EAL"/>
    <property type="match status" value="1"/>
</dbReference>
<dbReference type="AlphaFoldDB" id="A0A512H3J6"/>
<dbReference type="InterPro" id="IPR029787">
    <property type="entry name" value="Nucleotide_cyclase"/>
</dbReference>
<dbReference type="Proteomes" id="UP000321567">
    <property type="component" value="Unassembled WGS sequence"/>
</dbReference>
<dbReference type="InterPro" id="IPR000700">
    <property type="entry name" value="PAS-assoc_C"/>
</dbReference>
<dbReference type="InterPro" id="IPR035919">
    <property type="entry name" value="EAL_sf"/>
</dbReference>
<feature type="domain" description="EAL" evidence="4">
    <location>
        <begin position="445"/>
        <end position="695"/>
    </location>
</feature>
<dbReference type="Gene3D" id="3.30.70.270">
    <property type="match status" value="1"/>
</dbReference>
<accession>A0A512H3J6</accession>
<evidence type="ECO:0000259" key="3">
    <source>
        <dbReference type="PROSITE" id="PS50113"/>
    </source>
</evidence>
<dbReference type="SUPFAM" id="SSF141868">
    <property type="entry name" value="EAL domain-like"/>
    <property type="match status" value="1"/>
</dbReference>
<dbReference type="PANTHER" id="PTHR44757:SF2">
    <property type="entry name" value="BIOFILM ARCHITECTURE MAINTENANCE PROTEIN MBAA"/>
    <property type="match status" value="1"/>
</dbReference>
<dbReference type="InterPro" id="IPR001633">
    <property type="entry name" value="EAL_dom"/>
</dbReference>
<dbReference type="SUPFAM" id="SSF55785">
    <property type="entry name" value="PYP-like sensor domain (PAS domain)"/>
    <property type="match status" value="2"/>
</dbReference>
<dbReference type="SMART" id="SM00091">
    <property type="entry name" value="PAS"/>
    <property type="match status" value="2"/>
</dbReference>
<sequence>MSDSVTPSTALTAASSSRPKENPSPPEDSPADPLLRLLDAVPDALVVVAGGQVVFASAVFCLMVDRAADALLGMSFLDLLVEEDRDVCAARFAEPGQAWEVIARLIDDERAVHLHGSTSTQGDGGPVTVVTVHPGPPSQGLLMDGAVRSVLDQVPFPVMVTSPAGVIEYTNPAFLHGLGYEAHEVLGRTPRFLKSGTMDEAIYERLWADLGAGRPWSGEVQNRRKDGSLVWERTTLTPLRDAGGVIIHYLAVHEDISQRKAAETRFWHQANHDALTGLPNRVLLRDRMTLALAHARRNGLRLAVLFIDLDRFKAINETHGPETGDTLLSLVAARLRDCLRDTDTLARVGGDEFVILMASDASSRHHALVARRILEALRKPFVPEKAGAGELLISGSIGITVYPDDAETVDGLVRNAETAMQGAKKAGRNTYQFHTPDMNRDIEAQITLESALRRAVRHMDLTLHYQPVVDSATLAVVGTEALVRWPLADGGFMPPARFIPIAEELGLMEEIGAWVLWSACTQGRIWQERVDEGFRLAVNLSWRQLRDPGFPDRVQEVLEGTRLSASVLELEVSEATLARDPVLIGHTLAALHERGVTLTIDNFGSGHGSMKTLRHHPFSVMKLDRQCVADMLTRHEDAVLVETATLMARRLGLRVVAEGVETEAQLEHLRNHYCDLIQGFLFGQPLPPDDLMAML</sequence>
<dbReference type="Pfam" id="PF13426">
    <property type="entry name" value="PAS_9"/>
    <property type="match status" value="2"/>
</dbReference>
<evidence type="ECO:0000259" key="2">
    <source>
        <dbReference type="PROSITE" id="PS50112"/>
    </source>
</evidence>